<dbReference type="HAMAP" id="MF_00942">
    <property type="entry name" value="Nth"/>
    <property type="match status" value="1"/>
</dbReference>
<dbReference type="InterPro" id="IPR011257">
    <property type="entry name" value="DNA_glycosylase"/>
</dbReference>
<dbReference type="GO" id="GO:0140078">
    <property type="term" value="F:class I DNA-(apurinic or apyrimidinic site) endonuclease activity"/>
    <property type="evidence" value="ECO:0007669"/>
    <property type="project" value="UniProtKB-EC"/>
</dbReference>
<keyword evidence="9 11" id="KW-0456">Lyase</keyword>
<dbReference type="Pfam" id="PF00633">
    <property type="entry name" value="HHH"/>
    <property type="match status" value="1"/>
</dbReference>
<evidence type="ECO:0000256" key="2">
    <source>
        <dbReference type="ARBA" id="ARBA00022485"/>
    </source>
</evidence>
<proteinExistence type="inferred from homology"/>
<dbReference type="GO" id="GO:0003677">
    <property type="term" value="F:DNA binding"/>
    <property type="evidence" value="ECO:0007669"/>
    <property type="project" value="UniProtKB-UniRule"/>
</dbReference>
<comment type="similarity">
    <text evidence="1 11">Belongs to the Nth/MutY family.</text>
</comment>
<protein>
    <recommendedName>
        <fullName evidence="11">Endonuclease III</fullName>
        <ecNumber evidence="11">4.2.99.18</ecNumber>
    </recommendedName>
    <alternativeName>
        <fullName evidence="11">DNA-(apurinic or apyrimidinic site) lyase</fullName>
    </alternativeName>
</protein>
<keyword evidence="8 11" id="KW-0234">DNA repair</keyword>
<keyword evidence="10 11" id="KW-0326">Glycosidase</keyword>
<evidence type="ECO:0000256" key="10">
    <source>
        <dbReference type="ARBA" id="ARBA00023295"/>
    </source>
</evidence>
<gene>
    <name evidence="11" type="primary">nth</name>
    <name evidence="13" type="ORF">XE02_0446</name>
</gene>
<comment type="catalytic activity">
    <reaction evidence="11">
        <text>2'-deoxyribonucleotide-(2'-deoxyribose 5'-phosphate)-2'-deoxyribonucleotide-DNA = a 3'-end 2'-deoxyribonucleotide-(2,3-dehydro-2,3-deoxyribose 5'-phosphate)-DNA + a 5'-end 5'-phospho-2'-deoxyribonucleoside-DNA + H(+)</text>
        <dbReference type="Rhea" id="RHEA:66592"/>
        <dbReference type="Rhea" id="RHEA-COMP:13180"/>
        <dbReference type="Rhea" id="RHEA-COMP:16897"/>
        <dbReference type="Rhea" id="RHEA-COMP:17067"/>
        <dbReference type="ChEBI" id="CHEBI:15378"/>
        <dbReference type="ChEBI" id="CHEBI:136412"/>
        <dbReference type="ChEBI" id="CHEBI:157695"/>
        <dbReference type="ChEBI" id="CHEBI:167181"/>
        <dbReference type="EC" id="4.2.99.18"/>
    </reaction>
</comment>
<keyword evidence="2 11" id="KW-0004">4Fe-4S</keyword>
<dbReference type="EC" id="4.2.99.18" evidence="11"/>
<feature type="binding site" evidence="11">
    <location>
        <position position="202"/>
    </location>
    <ligand>
        <name>[4Fe-4S] cluster</name>
        <dbReference type="ChEBI" id="CHEBI:49883"/>
    </ligand>
</feature>
<keyword evidence="3 11" id="KW-0479">Metal-binding</keyword>
<dbReference type="InterPro" id="IPR003265">
    <property type="entry name" value="HhH-GPD_domain"/>
</dbReference>
<dbReference type="FunFam" id="1.10.340.30:FF:000001">
    <property type="entry name" value="Endonuclease III"/>
    <property type="match status" value="1"/>
</dbReference>
<evidence type="ECO:0000256" key="4">
    <source>
        <dbReference type="ARBA" id="ARBA00022763"/>
    </source>
</evidence>
<dbReference type="Proteomes" id="UP000055014">
    <property type="component" value="Unassembled WGS sequence"/>
</dbReference>
<dbReference type="GO" id="GO:0051539">
    <property type="term" value="F:4 iron, 4 sulfur cluster binding"/>
    <property type="evidence" value="ECO:0007669"/>
    <property type="project" value="UniProtKB-UniRule"/>
</dbReference>
<evidence type="ECO:0000256" key="9">
    <source>
        <dbReference type="ARBA" id="ARBA00023239"/>
    </source>
</evidence>
<feature type="binding site" evidence="11">
    <location>
        <position position="186"/>
    </location>
    <ligand>
        <name>[4Fe-4S] cluster</name>
        <dbReference type="ChEBI" id="CHEBI:49883"/>
    </ligand>
</feature>
<dbReference type="EMBL" id="LGGW01000025">
    <property type="protein sequence ID" value="KUK90650.1"/>
    <property type="molecule type" value="Genomic_DNA"/>
</dbReference>
<dbReference type="Pfam" id="PF00730">
    <property type="entry name" value="HhH-GPD"/>
    <property type="match status" value="1"/>
</dbReference>
<evidence type="ECO:0000256" key="1">
    <source>
        <dbReference type="ARBA" id="ARBA00008343"/>
    </source>
</evidence>
<dbReference type="InterPro" id="IPR000445">
    <property type="entry name" value="HhH_motif"/>
</dbReference>
<dbReference type="InterPro" id="IPR003651">
    <property type="entry name" value="Endonuclease3_FeS-loop_motif"/>
</dbReference>
<dbReference type="CDD" id="cd00056">
    <property type="entry name" value="ENDO3c"/>
    <property type="match status" value="1"/>
</dbReference>
<dbReference type="InterPro" id="IPR005759">
    <property type="entry name" value="Nth"/>
</dbReference>
<evidence type="ECO:0000256" key="8">
    <source>
        <dbReference type="ARBA" id="ARBA00023204"/>
    </source>
</evidence>
<accession>A0A101I8E4</accession>
<evidence type="ECO:0000256" key="7">
    <source>
        <dbReference type="ARBA" id="ARBA00023014"/>
    </source>
</evidence>
<evidence type="ECO:0000256" key="3">
    <source>
        <dbReference type="ARBA" id="ARBA00022723"/>
    </source>
</evidence>
<keyword evidence="11" id="KW-0238">DNA-binding</keyword>
<dbReference type="GO" id="GO:0046872">
    <property type="term" value="F:metal ion binding"/>
    <property type="evidence" value="ECO:0007669"/>
    <property type="project" value="UniProtKB-KW"/>
</dbReference>
<dbReference type="GO" id="GO:0000703">
    <property type="term" value="F:oxidized pyrimidine nucleobase lesion DNA N-glycosylase activity"/>
    <property type="evidence" value="ECO:0007669"/>
    <property type="project" value="TreeGrafter"/>
</dbReference>
<dbReference type="InterPro" id="IPR023170">
    <property type="entry name" value="HhH_base_excis_C"/>
</dbReference>
<dbReference type="NCBIfam" id="TIGR01083">
    <property type="entry name" value="nth"/>
    <property type="match status" value="1"/>
</dbReference>
<comment type="cofactor">
    <cofactor evidence="11">
        <name>[4Fe-4S] cluster</name>
        <dbReference type="ChEBI" id="CHEBI:49883"/>
    </cofactor>
    <text evidence="11">Binds 1 [4Fe-4S] cluster.</text>
</comment>
<evidence type="ECO:0000313" key="14">
    <source>
        <dbReference type="Proteomes" id="UP000055014"/>
    </source>
</evidence>
<keyword evidence="6 11" id="KW-0408">Iron</keyword>
<organism evidence="13 14">
    <name type="scientific">Mesotoga infera</name>
    <dbReference type="NCBI Taxonomy" id="1236046"/>
    <lineage>
        <taxon>Bacteria</taxon>
        <taxon>Thermotogati</taxon>
        <taxon>Thermotogota</taxon>
        <taxon>Thermotogae</taxon>
        <taxon>Kosmotogales</taxon>
        <taxon>Kosmotogaceae</taxon>
        <taxon>Mesotoga</taxon>
    </lineage>
</organism>
<keyword evidence="13" id="KW-0255">Endonuclease</keyword>
<dbReference type="AlphaFoldDB" id="A0A101I8E4"/>
<dbReference type="SMART" id="SM00478">
    <property type="entry name" value="ENDO3c"/>
    <property type="match status" value="1"/>
</dbReference>
<reference evidence="14" key="1">
    <citation type="journal article" date="2015" name="MBio">
        <title>Genome-Resolved Metagenomic Analysis Reveals Roles for Candidate Phyla and Other Microbial Community Members in Biogeochemical Transformations in Oil Reservoirs.</title>
        <authorList>
            <person name="Hu P."/>
            <person name="Tom L."/>
            <person name="Singh A."/>
            <person name="Thomas B.C."/>
            <person name="Baker B.J."/>
            <person name="Piceno Y.M."/>
            <person name="Andersen G.L."/>
            <person name="Banfield J.F."/>
        </authorList>
    </citation>
    <scope>NUCLEOTIDE SEQUENCE [LARGE SCALE GENOMIC DNA]</scope>
</reference>
<comment type="caution">
    <text evidence="13">The sequence shown here is derived from an EMBL/GenBank/DDBJ whole genome shotgun (WGS) entry which is preliminary data.</text>
</comment>
<name>A0A101I8E4_9BACT</name>
<dbReference type="PANTHER" id="PTHR43286">
    <property type="entry name" value="ENDONUCLEASE III-LIKE PROTEIN 1"/>
    <property type="match status" value="1"/>
</dbReference>
<evidence type="ECO:0000256" key="5">
    <source>
        <dbReference type="ARBA" id="ARBA00022801"/>
    </source>
</evidence>
<keyword evidence="4 11" id="KW-0227">DNA damage</keyword>
<dbReference type="Gene3D" id="1.10.1670.10">
    <property type="entry name" value="Helix-hairpin-Helix base-excision DNA repair enzymes (C-terminal)"/>
    <property type="match status" value="1"/>
</dbReference>
<evidence type="ECO:0000256" key="11">
    <source>
        <dbReference type="HAMAP-Rule" id="MF_00942"/>
    </source>
</evidence>
<comment type="function">
    <text evidence="11">DNA repair enzyme that has both DNA N-glycosylase activity and AP-lyase activity. The DNA N-glycosylase activity releases various damaged pyrimidines from DNA by cleaving the N-glycosidic bond, leaving an AP (apurinic/apyrimidinic) site. The AP-lyase activity cleaves the phosphodiester bond 3' to the AP site by a beta-elimination, leaving a 3'-terminal unsaturated sugar and a product with a terminal 5'-phosphate.</text>
</comment>
<keyword evidence="7 11" id="KW-0411">Iron-sulfur</keyword>
<dbReference type="PANTHER" id="PTHR43286:SF1">
    <property type="entry name" value="ENDONUCLEASE III-LIKE PROTEIN 1"/>
    <property type="match status" value="1"/>
</dbReference>
<dbReference type="SMART" id="SM00525">
    <property type="entry name" value="FES"/>
    <property type="match status" value="1"/>
</dbReference>
<dbReference type="SUPFAM" id="SSF48150">
    <property type="entry name" value="DNA-glycosylase"/>
    <property type="match status" value="1"/>
</dbReference>
<evidence type="ECO:0000313" key="13">
    <source>
        <dbReference type="EMBL" id="KUK90650.1"/>
    </source>
</evidence>
<dbReference type="GO" id="GO:0006289">
    <property type="term" value="P:nucleotide-excision repair"/>
    <property type="evidence" value="ECO:0007669"/>
    <property type="project" value="TreeGrafter"/>
</dbReference>
<keyword evidence="13" id="KW-0540">Nuclease</keyword>
<feature type="domain" description="HhH-GPD" evidence="12">
    <location>
        <begin position="37"/>
        <end position="184"/>
    </location>
</feature>
<dbReference type="InterPro" id="IPR004036">
    <property type="entry name" value="Endonuclease-III-like_CS2"/>
</dbReference>
<feature type="binding site" evidence="11">
    <location>
        <position position="196"/>
    </location>
    <ligand>
        <name>[4Fe-4S] cluster</name>
        <dbReference type="ChEBI" id="CHEBI:49883"/>
    </ligand>
</feature>
<dbReference type="PIRSF" id="PIRSF001435">
    <property type="entry name" value="Nth"/>
    <property type="match status" value="1"/>
</dbReference>
<evidence type="ECO:0000256" key="6">
    <source>
        <dbReference type="ARBA" id="ARBA00023004"/>
    </source>
</evidence>
<keyword evidence="5 11" id="KW-0378">Hydrolase</keyword>
<evidence type="ECO:0000259" key="12">
    <source>
        <dbReference type="SMART" id="SM00478"/>
    </source>
</evidence>
<dbReference type="GO" id="GO:0006285">
    <property type="term" value="P:base-excision repair, AP site formation"/>
    <property type="evidence" value="ECO:0007669"/>
    <property type="project" value="TreeGrafter"/>
</dbReference>
<sequence length="215" mass="24087">MSKPDCSPAAVSEWIVENFPRGRDYEEPFKVLVSTILSQRTRDENTEEASRRLFSVYPDPQSLMKAEPEDLYELIKASGMYRQKAARIINCAKTIIDSFGGAVPDTLEELVTIPGVGRKTANIVLNVSFGRDALAVDTHVHRIANRLGWVKTKKPDDTEFALMKLLPPKIWGPVNGSMVEFGREICRPIGPKCETCGIRECCEYFSQVFAQTTGR</sequence>
<dbReference type="Gene3D" id="1.10.340.30">
    <property type="entry name" value="Hypothetical protein, domain 2"/>
    <property type="match status" value="1"/>
</dbReference>
<dbReference type="PROSITE" id="PS01155">
    <property type="entry name" value="ENDONUCLEASE_III_2"/>
    <property type="match status" value="1"/>
</dbReference>
<feature type="binding site" evidence="11">
    <location>
        <position position="193"/>
    </location>
    <ligand>
        <name>[4Fe-4S] cluster</name>
        <dbReference type="ChEBI" id="CHEBI:49883"/>
    </ligand>
</feature>